<reference evidence="1 2" key="1">
    <citation type="submission" date="2014-03" db="EMBL/GenBank/DDBJ databases">
        <title>Draft genome of the hookworm Oesophagostomum dentatum.</title>
        <authorList>
            <person name="Mitreva M."/>
        </authorList>
    </citation>
    <scope>NUCLEOTIDE SEQUENCE [LARGE SCALE GENOMIC DNA]</scope>
    <source>
        <strain evidence="1 2">OD-Hann</strain>
    </source>
</reference>
<proteinExistence type="predicted"/>
<evidence type="ECO:0000313" key="1">
    <source>
        <dbReference type="EMBL" id="KHJ83413.1"/>
    </source>
</evidence>
<sequence length="92" mass="10640">MVLEAQLNCILNSEDRHTQSDLFTEENTDIVDYFEVGCQKPKQRPRMRSAKTYAIPNSLVIAPETQTEWSNCEDGLQHRRRDCSDPEHCGLE</sequence>
<protein>
    <submittedName>
        <fullName evidence="1">Uncharacterized protein</fullName>
    </submittedName>
</protein>
<evidence type="ECO:0000313" key="2">
    <source>
        <dbReference type="Proteomes" id="UP000053660"/>
    </source>
</evidence>
<dbReference type="Proteomes" id="UP000053660">
    <property type="component" value="Unassembled WGS sequence"/>
</dbReference>
<dbReference type="EMBL" id="KN573582">
    <property type="protein sequence ID" value="KHJ83413.1"/>
    <property type="molecule type" value="Genomic_DNA"/>
</dbReference>
<accession>A0A0B1SDM1</accession>
<organism evidence="1 2">
    <name type="scientific">Oesophagostomum dentatum</name>
    <name type="common">Nodular worm</name>
    <dbReference type="NCBI Taxonomy" id="61180"/>
    <lineage>
        <taxon>Eukaryota</taxon>
        <taxon>Metazoa</taxon>
        <taxon>Ecdysozoa</taxon>
        <taxon>Nematoda</taxon>
        <taxon>Chromadorea</taxon>
        <taxon>Rhabditida</taxon>
        <taxon>Rhabditina</taxon>
        <taxon>Rhabditomorpha</taxon>
        <taxon>Strongyloidea</taxon>
        <taxon>Strongylidae</taxon>
        <taxon>Oesophagostomum</taxon>
    </lineage>
</organism>
<name>A0A0B1SDM1_OESDE</name>
<dbReference type="AlphaFoldDB" id="A0A0B1SDM1"/>
<keyword evidence="2" id="KW-1185">Reference proteome</keyword>
<gene>
    <name evidence="1" type="ORF">OESDEN_16890</name>
</gene>
<feature type="non-terminal residue" evidence="1">
    <location>
        <position position="92"/>
    </location>
</feature>
<dbReference type="OrthoDB" id="5855977at2759"/>